<organism evidence="1 2">
    <name type="scientific">Linum trigynum</name>
    <dbReference type="NCBI Taxonomy" id="586398"/>
    <lineage>
        <taxon>Eukaryota</taxon>
        <taxon>Viridiplantae</taxon>
        <taxon>Streptophyta</taxon>
        <taxon>Embryophyta</taxon>
        <taxon>Tracheophyta</taxon>
        <taxon>Spermatophyta</taxon>
        <taxon>Magnoliopsida</taxon>
        <taxon>eudicotyledons</taxon>
        <taxon>Gunneridae</taxon>
        <taxon>Pentapetalae</taxon>
        <taxon>rosids</taxon>
        <taxon>fabids</taxon>
        <taxon>Malpighiales</taxon>
        <taxon>Linaceae</taxon>
        <taxon>Linum</taxon>
    </lineage>
</organism>
<sequence length="115" mass="12742">MIMDPHDLGFSTYLDTYASQIPSDESIMFPNSDHHHRIQNNPSSAAVDWANNSQDHQFFSATPFDPLDSIHSHSLGSFGLSFTLSPGGESFLFSTDSQLATSGWSPEAEEQLRHI</sequence>
<gene>
    <name evidence="1" type="ORF">LTRI10_LOCUS39976</name>
</gene>
<reference evidence="1 2" key="1">
    <citation type="submission" date="2024-04" db="EMBL/GenBank/DDBJ databases">
        <authorList>
            <person name="Fracassetti M."/>
        </authorList>
    </citation>
    <scope>NUCLEOTIDE SEQUENCE [LARGE SCALE GENOMIC DNA]</scope>
</reference>
<accession>A0AAV2FPB8</accession>
<proteinExistence type="predicted"/>
<name>A0AAV2FPB8_9ROSI</name>
<dbReference type="Proteomes" id="UP001497516">
    <property type="component" value="Chromosome 7"/>
</dbReference>
<dbReference type="AlphaFoldDB" id="A0AAV2FPB8"/>
<evidence type="ECO:0000313" key="2">
    <source>
        <dbReference type="Proteomes" id="UP001497516"/>
    </source>
</evidence>
<evidence type="ECO:0000313" key="1">
    <source>
        <dbReference type="EMBL" id="CAL1399807.1"/>
    </source>
</evidence>
<protein>
    <submittedName>
        <fullName evidence="1">Uncharacterized protein</fullName>
    </submittedName>
</protein>
<dbReference type="EMBL" id="OZ034820">
    <property type="protein sequence ID" value="CAL1399807.1"/>
    <property type="molecule type" value="Genomic_DNA"/>
</dbReference>
<keyword evidence="2" id="KW-1185">Reference proteome</keyword>